<evidence type="ECO:0000313" key="3">
    <source>
        <dbReference type="Proteomes" id="UP000502508"/>
    </source>
</evidence>
<evidence type="ECO:0000313" key="2">
    <source>
        <dbReference type="EMBL" id="BCB78746.1"/>
    </source>
</evidence>
<evidence type="ECO:0000256" key="1">
    <source>
        <dbReference type="SAM" id="Phobius"/>
    </source>
</evidence>
<dbReference type="KEGG" id="pfla:Pflav_051560"/>
<keyword evidence="1" id="KW-0812">Transmembrane</keyword>
<reference evidence="2 3" key="2">
    <citation type="submission" date="2020-03" db="EMBL/GenBank/DDBJ databases">
        <authorList>
            <person name="Ichikawa N."/>
            <person name="Kimura A."/>
            <person name="Kitahashi Y."/>
            <person name="Uohara A."/>
        </authorList>
    </citation>
    <scope>NUCLEOTIDE SEQUENCE [LARGE SCALE GENOMIC DNA]</scope>
    <source>
        <strain evidence="2 3">NBRC 107702</strain>
    </source>
</reference>
<keyword evidence="1" id="KW-1133">Transmembrane helix</keyword>
<gene>
    <name evidence="2" type="ORF">Pflav_051560</name>
</gene>
<name>A0A6F8XY29_9ACTN</name>
<keyword evidence="1" id="KW-0472">Membrane</keyword>
<reference evidence="2 3" key="1">
    <citation type="submission" date="2020-03" db="EMBL/GenBank/DDBJ databases">
        <title>Whole genome shotgun sequence of Phytohabitans flavus NBRC 107702.</title>
        <authorList>
            <person name="Komaki H."/>
            <person name="Tamura T."/>
        </authorList>
    </citation>
    <scope>NUCLEOTIDE SEQUENCE [LARGE SCALE GENOMIC DNA]</scope>
    <source>
        <strain evidence="2 3">NBRC 107702</strain>
    </source>
</reference>
<accession>A0A6F8XY29</accession>
<sequence length="151" mass="16584">MSIDHLSRPGRSPGSTTFYNQRGVAVTDQWLVVGGRRFQIAELDHFERARGPMSSPVRAALLIGVAELVVVAPVAFVFSTPAAWAIAALTAAAALGGMMFAGQRWPASFQMWADYRSRPTLLFETGNEQEFGQVSRALIRAIERGRRSPHR</sequence>
<proteinExistence type="predicted"/>
<feature type="transmembrane region" description="Helical" evidence="1">
    <location>
        <begin position="57"/>
        <end position="76"/>
    </location>
</feature>
<protein>
    <submittedName>
        <fullName evidence="2">Uncharacterized protein</fullName>
    </submittedName>
</protein>
<organism evidence="2 3">
    <name type="scientific">Phytohabitans flavus</name>
    <dbReference type="NCBI Taxonomy" id="1076124"/>
    <lineage>
        <taxon>Bacteria</taxon>
        <taxon>Bacillati</taxon>
        <taxon>Actinomycetota</taxon>
        <taxon>Actinomycetes</taxon>
        <taxon>Micromonosporales</taxon>
        <taxon>Micromonosporaceae</taxon>
    </lineage>
</organism>
<keyword evidence="3" id="KW-1185">Reference proteome</keyword>
<dbReference type="Proteomes" id="UP000502508">
    <property type="component" value="Chromosome"/>
</dbReference>
<dbReference type="RefSeq" id="WP_173038440.1">
    <property type="nucleotide sequence ID" value="NZ_AP022870.1"/>
</dbReference>
<dbReference type="EMBL" id="AP022870">
    <property type="protein sequence ID" value="BCB78746.1"/>
    <property type="molecule type" value="Genomic_DNA"/>
</dbReference>
<feature type="transmembrane region" description="Helical" evidence="1">
    <location>
        <begin position="82"/>
        <end position="101"/>
    </location>
</feature>
<dbReference type="Pfam" id="PF19744">
    <property type="entry name" value="DUF6232"/>
    <property type="match status" value="1"/>
</dbReference>
<dbReference type="InterPro" id="IPR045629">
    <property type="entry name" value="DUF6232"/>
</dbReference>
<dbReference type="AlphaFoldDB" id="A0A6F8XY29"/>